<comment type="similarity">
    <text evidence="1">Belongs to the oxygen-dependent FAD-linked oxidoreductase family.</text>
</comment>
<dbReference type="Gene3D" id="3.30.465.10">
    <property type="match status" value="2"/>
</dbReference>
<keyword evidence="2" id="KW-0560">Oxidoreductase</keyword>
<dbReference type="InterPro" id="IPR006094">
    <property type="entry name" value="Oxid_FAD_bind_N"/>
</dbReference>
<dbReference type="InterPro" id="IPR050432">
    <property type="entry name" value="FAD-linked_Oxidoreductases_BP"/>
</dbReference>
<organism evidence="5 6">
    <name type="scientific">Clonostachys rhizophaga</name>
    <dbReference type="NCBI Taxonomy" id="160324"/>
    <lineage>
        <taxon>Eukaryota</taxon>
        <taxon>Fungi</taxon>
        <taxon>Dikarya</taxon>
        <taxon>Ascomycota</taxon>
        <taxon>Pezizomycotina</taxon>
        <taxon>Sordariomycetes</taxon>
        <taxon>Hypocreomycetidae</taxon>
        <taxon>Hypocreales</taxon>
        <taxon>Bionectriaceae</taxon>
        <taxon>Clonostachys</taxon>
    </lineage>
</organism>
<dbReference type="InterPro" id="IPR016169">
    <property type="entry name" value="FAD-bd_PCMH_sub2"/>
</dbReference>
<proteinExistence type="inferred from homology"/>
<dbReference type="Proteomes" id="UP000696573">
    <property type="component" value="Unassembled WGS sequence"/>
</dbReference>
<evidence type="ECO:0000259" key="4">
    <source>
        <dbReference type="PROSITE" id="PS51387"/>
    </source>
</evidence>
<keyword evidence="3" id="KW-0732">Signal</keyword>
<accession>A0A9N9YLB5</accession>
<sequence length="585" mass="62933">MTIPNHSVLRALLLFLFLEAASYVNAYPDRNPKIRVEKRFSEEEKSTKCRCFPGDACWPTQEEWNALNQSVDGRLVATVPIGSVCHGSTTYNAEKCANLKAAWNVPETHTDTSSSVLAPFFANQSCDPFLPRDSQCVIGTYVQYAIDVANISHIQRALSFAKKKNLRLVIRNTGHDYFGKSTGAGALSVWTHHLKSFDLVDFTSPSYTGKAIKVGSGIQGGEILPLAFKQGYAIVAGVCPTVGPAGGFTQGGGLGPLTSKHGFGADQVLEWQVVLTDGNFVTATPEKYTDLYWALSGGGGGAYGVVYSVTIKAHPNELTTAANLTFANSGASDSFFEGVKAFTAVVPSLTDLGGTALWTVRSGAFSLAPATAPGVSKKTIDALFEPVLKKLEGLNITYSYSSTEFRSYYESYLAYNPPASTPGIQIGGRLLPRSVITGNIDGLIETIRSIVGYGAAVTGVAYKAPSTPGVPNAVNPELRNSLVSLQVGTLWNTTDWAANIKNQNLITNTLVPSLAKLIPGGGSAYLNQADFREPKWQQTFYGVNYNTLLCTKNKYDPDGIFWGNTVVGSEKWKETDDKRLCRVSS</sequence>
<dbReference type="EMBL" id="CABFNQ020000653">
    <property type="protein sequence ID" value="CAH0021307.1"/>
    <property type="molecule type" value="Genomic_DNA"/>
</dbReference>
<dbReference type="OrthoDB" id="9983560at2759"/>
<dbReference type="Pfam" id="PF08031">
    <property type="entry name" value="BBE"/>
    <property type="match status" value="1"/>
</dbReference>
<evidence type="ECO:0000313" key="6">
    <source>
        <dbReference type="Proteomes" id="UP000696573"/>
    </source>
</evidence>
<reference evidence="5" key="1">
    <citation type="submission" date="2021-10" db="EMBL/GenBank/DDBJ databases">
        <authorList>
            <person name="Piombo E."/>
        </authorList>
    </citation>
    <scope>NUCLEOTIDE SEQUENCE</scope>
</reference>
<evidence type="ECO:0000313" key="5">
    <source>
        <dbReference type="EMBL" id="CAH0021307.1"/>
    </source>
</evidence>
<dbReference type="SUPFAM" id="SSF56176">
    <property type="entry name" value="FAD-binding/transporter-associated domain-like"/>
    <property type="match status" value="1"/>
</dbReference>
<dbReference type="PROSITE" id="PS51387">
    <property type="entry name" value="FAD_PCMH"/>
    <property type="match status" value="1"/>
</dbReference>
<feature type="signal peptide" evidence="3">
    <location>
        <begin position="1"/>
        <end position="26"/>
    </location>
</feature>
<feature type="domain" description="FAD-binding PCMH-type" evidence="4">
    <location>
        <begin position="137"/>
        <end position="316"/>
    </location>
</feature>
<evidence type="ECO:0000256" key="3">
    <source>
        <dbReference type="SAM" id="SignalP"/>
    </source>
</evidence>
<dbReference type="InterPro" id="IPR016166">
    <property type="entry name" value="FAD-bd_PCMH"/>
</dbReference>
<dbReference type="InterPro" id="IPR036318">
    <property type="entry name" value="FAD-bd_PCMH-like_sf"/>
</dbReference>
<dbReference type="GO" id="GO:0071949">
    <property type="term" value="F:FAD binding"/>
    <property type="evidence" value="ECO:0007669"/>
    <property type="project" value="InterPro"/>
</dbReference>
<evidence type="ECO:0000256" key="1">
    <source>
        <dbReference type="ARBA" id="ARBA00005466"/>
    </source>
</evidence>
<protein>
    <recommendedName>
        <fullName evidence="4">FAD-binding PCMH-type domain-containing protein</fullName>
    </recommendedName>
</protein>
<feature type="chain" id="PRO_5040266331" description="FAD-binding PCMH-type domain-containing protein" evidence="3">
    <location>
        <begin position="27"/>
        <end position="585"/>
    </location>
</feature>
<gene>
    <name evidence="5" type="ORF">CRHIZ90672A_00011146</name>
</gene>
<keyword evidence="6" id="KW-1185">Reference proteome</keyword>
<evidence type="ECO:0000256" key="2">
    <source>
        <dbReference type="ARBA" id="ARBA00023002"/>
    </source>
</evidence>
<dbReference type="PANTHER" id="PTHR13878:SF91">
    <property type="entry name" value="FAD BINDING DOMAIN PROTEIN (AFU_ORTHOLOGUE AFUA_6G12070)-RELATED"/>
    <property type="match status" value="1"/>
</dbReference>
<dbReference type="Pfam" id="PF01565">
    <property type="entry name" value="FAD_binding_4"/>
    <property type="match status" value="1"/>
</dbReference>
<dbReference type="PANTHER" id="PTHR13878">
    <property type="entry name" value="GULONOLACTONE OXIDASE"/>
    <property type="match status" value="1"/>
</dbReference>
<dbReference type="GO" id="GO:0016491">
    <property type="term" value="F:oxidoreductase activity"/>
    <property type="evidence" value="ECO:0007669"/>
    <property type="project" value="UniProtKB-KW"/>
</dbReference>
<name>A0A9N9YLB5_9HYPO</name>
<comment type="caution">
    <text evidence="5">The sequence shown here is derived from an EMBL/GenBank/DDBJ whole genome shotgun (WGS) entry which is preliminary data.</text>
</comment>
<dbReference type="InterPro" id="IPR012951">
    <property type="entry name" value="BBE"/>
</dbReference>
<dbReference type="AlphaFoldDB" id="A0A9N9YLB5"/>